<keyword evidence="1" id="KW-0732">Signal</keyword>
<evidence type="ECO:0000256" key="1">
    <source>
        <dbReference type="SAM" id="SignalP"/>
    </source>
</evidence>
<sequence>MFILFHNVIFMWIKLLCVLLCEPFHILKGKLVTIGLNVKFQARIGPLISMLVCKVDSDHA</sequence>
<dbReference type="EMBL" id="GGEC01067269">
    <property type="protein sequence ID" value="MBX47753.1"/>
    <property type="molecule type" value="Transcribed_RNA"/>
</dbReference>
<proteinExistence type="predicted"/>
<accession>A0A2P2NZ77</accession>
<feature type="chain" id="PRO_5015171345" evidence="1">
    <location>
        <begin position="24"/>
        <end position="60"/>
    </location>
</feature>
<organism evidence="2">
    <name type="scientific">Rhizophora mucronata</name>
    <name type="common">Asiatic mangrove</name>
    <dbReference type="NCBI Taxonomy" id="61149"/>
    <lineage>
        <taxon>Eukaryota</taxon>
        <taxon>Viridiplantae</taxon>
        <taxon>Streptophyta</taxon>
        <taxon>Embryophyta</taxon>
        <taxon>Tracheophyta</taxon>
        <taxon>Spermatophyta</taxon>
        <taxon>Magnoliopsida</taxon>
        <taxon>eudicotyledons</taxon>
        <taxon>Gunneridae</taxon>
        <taxon>Pentapetalae</taxon>
        <taxon>rosids</taxon>
        <taxon>fabids</taxon>
        <taxon>Malpighiales</taxon>
        <taxon>Rhizophoraceae</taxon>
        <taxon>Rhizophora</taxon>
    </lineage>
</organism>
<protein>
    <submittedName>
        <fullName evidence="2">Uncharacterized protein</fullName>
    </submittedName>
</protein>
<reference evidence="2" key="1">
    <citation type="submission" date="2018-02" db="EMBL/GenBank/DDBJ databases">
        <title>Rhizophora mucronata_Transcriptome.</title>
        <authorList>
            <person name="Meera S.P."/>
            <person name="Sreeshan A."/>
            <person name="Augustine A."/>
        </authorList>
    </citation>
    <scope>NUCLEOTIDE SEQUENCE</scope>
    <source>
        <tissue evidence="2">Leaf</tissue>
    </source>
</reference>
<evidence type="ECO:0000313" key="2">
    <source>
        <dbReference type="EMBL" id="MBX47753.1"/>
    </source>
</evidence>
<dbReference type="AlphaFoldDB" id="A0A2P2NZ77"/>
<name>A0A2P2NZ77_RHIMU</name>
<feature type="signal peptide" evidence="1">
    <location>
        <begin position="1"/>
        <end position="23"/>
    </location>
</feature>